<name>A0A7X0FV53_9ACTN</name>
<organism evidence="1 2">
    <name type="scientific">Actinomadura coerulea</name>
    <dbReference type="NCBI Taxonomy" id="46159"/>
    <lineage>
        <taxon>Bacteria</taxon>
        <taxon>Bacillati</taxon>
        <taxon>Actinomycetota</taxon>
        <taxon>Actinomycetes</taxon>
        <taxon>Streptosporangiales</taxon>
        <taxon>Thermomonosporaceae</taxon>
        <taxon>Actinomadura</taxon>
    </lineage>
</organism>
<evidence type="ECO:0000313" key="2">
    <source>
        <dbReference type="Proteomes" id="UP000546324"/>
    </source>
</evidence>
<dbReference type="InterPro" id="IPR025633">
    <property type="entry name" value="DUF4291"/>
</dbReference>
<dbReference type="AlphaFoldDB" id="A0A7X0FV53"/>
<keyword evidence="2" id="KW-1185">Reference proteome</keyword>
<comment type="caution">
    <text evidence="1">The sequence shown here is derived from an EMBL/GenBank/DDBJ whole genome shotgun (WGS) entry which is preliminary data.</text>
</comment>
<protein>
    <recommendedName>
        <fullName evidence="3">DUF4291 domain-containing protein</fullName>
    </recommendedName>
</protein>
<evidence type="ECO:0000313" key="1">
    <source>
        <dbReference type="EMBL" id="MBB6394298.1"/>
    </source>
</evidence>
<accession>A0A7X0FV53</accession>
<dbReference type="PANTHER" id="PTHR38567">
    <property type="entry name" value="DUF4291 DOMAIN-CONTAINING PROTEIN"/>
    <property type="match status" value="1"/>
</dbReference>
<dbReference type="PANTHER" id="PTHR38567:SF1">
    <property type="entry name" value="DUF4291 DOMAIN-CONTAINING PROTEIN"/>
    <property type="match status" value="1"/>
</dbReference>
<dbReference type="Proteomes" id="UP000546324">
    <property type="component" value="Unassembled WGS sequence"/>
</dbReference>
<dbReference type="Pfam" id="PF14124">
    <property type="entry name" value="DUF4291"/>
    <property type="match status" value="1"/>
</dbReference>
<reference evidence="1 2" key="1">
    <citation type="submission" date="2020-08" db="EMBL/GenBank/DDBJ databases">
        <title>Sequencing the genomes of 1000 actinobacteria strains.</title>
        <authorList>
            <person name="Klenk H.-P."/>
        </authorList>
    </citation>
    <scope>NUCLEOTIDE SEQUENCE [LARGE SCALE GENOMIC DNA]</scope>
    <source>
        <strain evidence="1 2">DSM 43675</strain>
    </source>
</reference>
<gene>
    <name evidence="1" type="ORF">BKA00_001212</name>
</gene>
<proteinExistence type="predicted"/>
<evidence type="ECO:0008006" key="3">
    <source>
        <dbReference type="Google" id="ProtNLM"/>
    </source>
</evidence>
<dbReference type="RefSeq" id="WP_185023972.1">
    <property type="nucleotide sequence ID" value="NZ_JACHMQ010000001.1"/>
</dbReference>
<sequence length="205" mass="23579">MRTREIRARYDRDSITVYQAYAPEIGVPAAKAGTFVPPFSRNRMTWIKPSFLWLMARSDWGRRPGQETILAVRISRTGWEEALGLAVPTDPDRRVFRSSEEWRRRFAEAVVHVQWDPERSLDGRKLETRSIQIGLSRHIVDRYVDDWVLGIDDLTPLVRRINGLRKAGRLPQARALLPTERLYPLTPALADRLAASQQPTSPPRA</sequence>
<dbReference type="EMBL" id="JACHMQ010000001">
    <property type="protein sequence ID" value="MBB6394298.1"/>
    <property type="molecule type" value="Genomic_DNA"/>
</dbReference>